<sequence length="359" mass="39292">MSGFKISKLRSLSASLYSCPKLQSFQFYSSYAPLMRSSARDHFRPSCASIDHGYHEREPRFAANFINTRDIHFQHYTRNLISGFSPSTSNSHFQNSIPFVSVSPMLRHKSYSLSFSSKADKSSDSAVSAVSGSSQVDVSNSSVVGSDLVDKIKDVWHSAVDAITHTGQKAKAVSDGVTPYVQPLLDSHPSLKIVVIPVGYTLIGTILAWVVMPRILRRFHNYAMQTPAAVLSGIQIPYEKSFWGALEDPVRYLFTFMAFSQIASMVAPTTIASQYIAQAWSGAVILQLVWFLHRWKTNVFDRALTSQSLEAIDREKLSTLDKVSSVGLFTVGLMALAEACGVAVQSILTVGGIGGGCCI</sequence>
<keyword evidence="1" id="KW-1133">Transmembrane helix</keyword>
<feature type="transmembrane region" description="Helical" evidence="1">
    <location>
        <begin position="250"/>
        <end position="269"/>
    </location>
</feature>
<evidence type="ECO:0000256" key="1">
    <source>
        <dbReference type="SAM" id="Phobius"/>
    </source>
</evidence>
<gene>
    <name evidence="2" type="ORF">SLEP1_g2367</name>
</gene>
<comment type="caution">
    <text evidence="2">The sequence shown here is derived from an EMBL/GenBank/DDBJ whole genome shotgun (WGS) entry which is preliminary data.</text>
</comment>
<reference evidence="2 3" key="1">
    <citation type="journal article" date="2021" name="Commun. Biol.">
        <title>The genome of Shorea leprosula (Dipterocarpaceae) highlights the ecological relevance of drought in aseasonal tropical rainforests.</title>
        <authorList>
            <person name="Ng K.K.S."/>
            <person name="Kobayashi M.J."/>
            <person name="Fawcett J.A."/>
            <person name="Hatakeyama M."/>
            <person name="Paape T."/>
            <person name="Ng C.H."/>
            <person name="Ang C.C."/>
            <person name="Tnah L.H."/>
            <person name="Lee C.T."/>
            <person name="Nishiyama T."/>
            <person name="Sese J."/>
            <person name="O'Brien M.J."/>
            <person name="Copetti D."/>
            <person name="Mohd Noor M.I."/>
            <person name="Ong R.C."/>
            <person name="Putra M."/>
            <person name="Sireger I.Z."/>
            <person name="Indrioko S."/>
            <person name="Kosugi Y."/>
            <person name="Izuno A."/>
            <person name="Isagi Y."/>
            <person name="Lee S.L."/>
            <person name="Shimizu K.K."/>
        </authorList>
    </citation>
    <scope>NUCLEOTIDE SEQUENCE [LARGE SCALE GENOMIC DNA]</scope>
    <source>
        <strain evidence="2">214</strain>
    </source>
</reference>
<dbReference type="GO" id="GO:0016020">
    <property type="term" value="C:membrane"/>
    <property type="evidence" value="ECO:0007669"/>
    <property type="project" value="InterPro"/>
</dbReference>
<evidence type="ECO:0000313" key="3">
    <source>
        <dbReference type="Proteomes" id="UP001054252"/>
    </source>
</evidence>
<proteinExistence type="predicted"/>
<keyword evidence="3" id="KW-1185">Reference proteome</keyword>
<dbReference type="Proteomes" id="UP001054252">
    <property type="component" value="Unassembled WGS sequence"/>
</dbReference>
<accession>A0AAV5HGX1</accession>
<name>A0AAV5HGX1_9ROSI</name>
<keyword evidence="1" id="KW-0472">Membrane</keyword>
<dbReference type="PANTHER" id="PTHR30566">
    <property type="entry name" value="YNAI-RELATED MECHANOSENSITIVE ION CHANNEL"/>
    <property type="match status" value="1"/>
</dbReference>
<dbReference type="EMBL" id="BPVZ01000002">
    <property type="protein sequence ID" value="GKU88058.1"/>
    <property type="molecule type" value="Genomic_DNA"/>
</dbReference>
<feature type="transmembrane region" description="Helical" evidence="1">
    <location>
        <begin position="193"/>
        <end position="212"/>
    </location>
</feature>
<dbReference type="AlphaFoldDB" id="A0AAV5HGX1"/>
<evidence type="ECO:0000313" key="2">
    <source>
        <dbReference type="EMBL" id="GKU88058.1"/>
    </source>
</evidence>
<dbReference type="PANTHER" id="PTHR30566:SF5">
    <property type="entry name" value="MECHANOSENSITIVE ION CHANNEL PROTEIN 1, MITOCHONDRIAL-RELATED"/>
    <property type="match status" value="1"/>
</dbReference>
<keyword evidence="1" id="KW-0812">Transmembrane</keyword>
<protein>
    <submittedName>
        <fullName evidence="2">Uncharacterized protein</fullName>
    </submittedName>
</protein>
<organism evidence="2 3">
    <name type="scientific">Rubroshorea leprosula</name>
    <dbReference type="NCBI Taxonomy" id="152421"/>
    <lineage>
        <taxon>Eukaryota</taxon>
        <taxon>Viridiplantae</taxon>
        <taxon>Streptophyta</taxon>
        <taxon>Embryophyta</taxon>
        <taxon>Tracheophyta</taxon>
        <taxon>Spermatophyta</taxon>
        <taxon>Magnoliopsida</taxon>
        <taxon>eudicotyledons</taxon>
        <taxon>Gunneridae</taxon>
        <taxon>Pentapetalae</taxon>
        <taxon>rosids</taxon>
        <taxon>malvids</taxon>
        <taxon>Malvales</taxon>
        <taxon>Dipterocarpaceae</taxon>
        <taxon>Rubroshorea</taxon>
    </lineage>
</organism>
<dbReference type="Gene3D" id="1.10.287.1260">
    <property type="match status" value="1"/>
</dbReference>
<feature type="transmembrane region" description="Helical" evidence="1">
    <location>
        <begin position="275"/>
        <end position="292"/>
    </location>
</feature>
<dbReference type="InterPro" id="IPR011014">
    <property type="entry name" value="MscS_channel_TM-2"/>
</dbReference>
<dbReference type="SUPFAM" id="SSF82861">
    <property type="entry name" value="Mechanosensitive channel protein MscS (YggB), transmembrane region"/>
    <property type="match status" value="1"/>
</dbReference>